<dbReference type="InterPro" id="IPR029526">
    <property type="entry name" value="PGBD"/>
</dbReference>
<protein>
    <recommendedName>
        <fullName evidence="1">PiggyBac transposable element-derived protein domain-containing protein</fullName>
    </recommendedName>
</protein>
<accession>A0A8S9Y747</accession>
<evidence type="ECO:0000313" key="2">
    <source>
        <dbReference type="EMBL" id="KAF6217102.1"/>
    </source>
</evidence>
<proteinExistence type="predicted"/>
<comment type="caution">
    <text evidence="2">The sequence shown here is derived from an EMBL/GenBank/DDBJ whole genome shotgun (WGS) entry which is preliminary data.</text>
</comment>
<organism evidence="2 3">
    <name type="scientific">Apolygus lucorum</name>
    <name type="common">Small green plant bug</name>
    <name type="synonym">Lygocoris lucorum</name>
    <dbReference type="NCBI Taxonomy" id="248454"/>
    <lineage>
        <taxon>Eukaryota</taxon>
        <taxon>Metazoa</taxon>
        <taxon>Ecdysozoa</taxon>
        <taxon>Arthropoda</taxon>
        <taxon>Hexapoda</taxon>
        <taxon>Insecta</taxon>
        <taxon>Pterygota</taxon>
        <taxon>Neoptera</taxon>
        <taxon>Paraneoptera</taxon>
        <taxon>Hemiptera</taxon>
        <taxon>Heteroptera</taxon>
        <taxon>Panheteroptera</taxon>
        <taxon>Cimicomorpha</taxon>
        <taxon>Miridae</taxon>
        <taxon>Mirini</taxon>
        <taxon>Apolygus</taxon>
    </lineage>
</organism>
<keyword evidence="3" id="KW-1185">Reference proteome</keyword>
<reference evidence="2" key="1">
    <citation type="journal article" date="2021" name="Mol. Ecol. Resour.">
        <title>Apolygus lucorum genome provides insights into omnivorousness and mesophyll feeding.</title>
        <authorList>
            <person name="Liu Y."/>
            <person name="Liu H."/>
            <person name="Wang H."/>
            <person name="Huang T."/>
            <person name="Liu B."/>
            <person name="Yang B."/>
            <person name="Yin L."/>
            <person name="Li B."/>
            <person name="Zhang Y."/>
            <person name="Zhang S."/>
            <person name="Jiang F."/>
            <person name="Zhang X."/>
            <person name="Ren Y."/>
            <person name="Wang B."/>
            <person name="Wang S."/>
            <person name="Lu Y."/>
            <person name="Wu K."/>
            <person name="Fan W."/>
            <person name="Wang G."/>
        </authorList>
    </citation>
    <scope>NUCLEOTIDE SEQUENCE</scope>
    <source>
        <strain evidence="2">12Hb</strain>
    </source>
</reference>
<evidence type="ECO:0000259" key="1">
    <source>
        <dbReference type="Pfam" id="PF13843"/>
    </source>
</evidence>
<evidence type="ECO:0000313" key="3">
    <source>
        <dbReference type="Proteomes" id="UP000466442"/>
    </source>
</evidence>
<dbReference type="Pfam" id="PF13843">
    <property type="entry name" value="DDE_Tnp_1_7"/>
    <property type="match status" value="1"/>
</dbReference>
<dbReference type="AlphaFoldDB" id="A0A8S9Y747"/>
<sequence length="279" mass="32511">MRRFVHFVDNSESETTTDRYYKIRPLMEKIRERCLELDGDEEKYSIDETMVPYKGKKAGGLRQFMKDKPSRWGFKMFVRSGTSGMIYDFMPCSGDSTFDRVQFSTKEENFLFSEKCIVALAKTIPNPPLHALYFDNFYSSIRLMLHLRNHYGLLSLGTFRPNRTEGANTKFVTDRELVKRGRGSYDELVHESRKDSATGIYVCGLKTSRIYKEMGERRKSEERRSMSQSNLRVQLLHGWCRSWRYAVCTISYTLAVSSVLHADLRVFDGCCPRELLVVI</sequence>
<name>A0A8S9Y747_APOLU</name>
<dbReference type="EMBL" id="WIXP02000001">
    <property type="protein sequence ID" value="KAF6217102.1"/>
    <property type="molecule type" value="Genomic_DNA"/>
</dbReference>
<gene>
    <name evidence="2" type="ORF">GE061_001455</name>
</gene>
<dbReference type="Proteomes" id="UP000466442">
    <property type="component" value="Linkage Group LG1"/>
</dbReference>
<feature type="domain" description="PiggyBac transposable element-derived protein" evidence="1">
    <location>
        <begin position="5"/>
        <end position="169"/>
    </location>
</feature>
<dbReference type="PANTHER" id="PTHR47272">
    <property type="entry name" value="DDE_TNP_1_7 DOMAIN-CONTAINING PROTEIN"/>
    <property type="match status" value="1"/>
</dbReference>
<dbReference type="PANTHER" id="PTHR47272:SF1">
    <property type="entry name" value="PIGGYBAC TRANSPOSABLE ELEMENT-DERIVED PROTEIN 3-LIKE"/>
    <property type="match status" value="1"/>
</dbReference>
<dbReference type="OrthoDB" id="123207at2759"/>